<gene>
    <name evidence="8" type="ORF">METZ01_LOCUS70691</name>
</gene>
<evidence type="ECO:0000256" key="2">
    <source>
        <dbReference type="ARBA" id="ARBA00001946"/>
    </source>
</evidence>
<evidence type="ECO:0000256" key="3">
    <source>
        <dbReference type="ARBA" id="ARBA00022723"/>
    </source>
</evidence>
<dbReference type="InterPro" id="IPR000086">
    <property type="entry name" value="NUDIX_hydrolase_dom"/>
</dbReference>
<keyword evidence="5" id="KW-0460">Magnesium</keyword>
<dbReference type="Gene3D" id="3.90.79.10">
    <property type="entry name" value="Nucleoside Triphosphate Pyrophosphohydrolase"/>
    <property type="match status" value="1"/>
</dbReference>
<evidence type="ECO:0000259" key="7">
    <source>
        <dbReference type="PROSITE" id="PS51462"/>
    </source>
</evidence>
<keyword evidence="4" id="KW-0378">Hydrolase</keyword>
<dbReference type="PANTHER" id="PTHR12992:SF11">
    <property type="entry name" value="MITOCHONDRIAL COENZYME A DIPHOSPHATASE NUDT8"/>
    <property type="match status" value="1"/>
</dbReference>
<dbReference type="CDD" id="cd03426">
    <property type="entry name" value="NUDIX_CoAse_Nudt7"/>
    <property type="match status" value="1"/>
</dbReference>
<accession>A0A381TSF9</accession>
<feature type="domain" description="Nudix hydrolase" evidence="7">
    <location>
        <begin position="40"/>
        <end position="178"/>
    </location>
</feature>
<keyword evidence="6" id="KW-0464">Manganese</keyword>
<dbReference type="InterPro" id="IPR015797">
    <property type="entry name" value="NUDIX_hydrolase-like_dom_sf"/>
</dbReference>
<dbReference type="GO" id="GO:0046872">
    <property type="term" value="F:metal ion binding"/>
    <property type="evidence" value="ECO:0007669"/>
    <property type="project" value="UniProtKB-KW"/>
</dbReference>
<evidence type="ECO:0000256" key="6">
    <source>
        <dbReference type="ARBA" id="ARBA00023211"/>
    </source>
</evidence>
<dbReference type="PANTHER" id="PTHR12992">
    <property type="entry name" value="NUDIX HYDROLASE"/>
    <property type="match status" value="1"/>
</dbReference>
<protein>
    <recommendedName>
        <fullName evidence="7">Nudix hydrolase domain-containing protein</fullName>
    </recommendedName>
</protein>
<keyword evidence="3" id="KW-0479">Metal-binding</keyword>
<comment type="cofactor">
    <cofactor evidence="2">
        <name>Mg(2+)</name>
        <dbReference type="ChEBI" id="CHEBI:18420"/>
    </cofactor>
</comment>
<dbReference type="SUPFAM" id="SSF55811">
    <property type="entry name" value="Nudix"/>
    <property type="match status" value="1"/>
</dbReference>
<dbReference type="EMBL" id="UINC01004923">
    <property type="protein sequence ID" value="SVA17837.1"/>
    <property type="molecule type" value="Genomic_DNA"/>
</dbReference>
<organism evidence="8">
    <name type="scientific">marine metagenome</name>
    <dbReference type="NCBI Taxonomy" id="408172"/>
    <lineage>
        <taxon>unclassified sequences</taxon>
        <taxon>metagenomes</taxon>
        <taxon>ecological metagenomes</taxon>
    </lineage>
</organism>
<evidence type="ECO:0000256" key="4">
    <source>
        <dbReference type="ARBA" id="ARBA00022801"/>
    </source>
</evidence>
<evidence type="ECO:0000256" key="1">
    <source>
        <dbReference type="ARBA" id="ARBA00001936"/>
    </source>
</evidence>
<proteinExistence type="predicted"/>
<evidence type="ECO:0000313" key="8">
    <source>
        <dbReference type="EMBL" id="SVA17837.1"/>
    </source>
</evidence>
<name>A0A381TSF9_9ZZZZ</name>
<reference evidence="8" key="1">
    <citation type="submission" date="2018-05" db="EMBL/GenBank/DDBJ databases">
        <authorList>
            <person name="Lanie J.A."/>
            <person name="Ng W.-L."/>
            <person name="Kazmierczak K.M."/>
            <person name="Andrzejewski T.M."/>
            <person name="Davidsen T.M."/>
            <person name="Wayne K.J."/>
            <person name="Tettelin H."/>
            <person name="Glass J.I."/>
            <person name="Rusch D."/>
            <person name="Podicherti R."/>
            <person name="Tsui H.-C.T."/>
            <person name="Winkler M.E."/>
        </authorList>
    </citation>
    <scope>NUCLEOTIDE SEQUENCE</scope>
</reference>
<dbReference type="GO" id="GO:0010945">
    <property type="term" value="F:coenzyme A diphosphatase activity"/>
    <property type="evidence" value="ECO:0007669"/>
    <property type="project" value="InterPro"/>
</dbReference>
<evidence type="ECO:0000256" key="5">
    <source>
        <dbReference type="ARBA" id="ARBA00022842"/>
    </source>
</evidence>
<comment type="cofactor">
    <cofactor evidence="1">
        <name>Mn(2+)</name>
        <dbReference type="ChEBI" id="CHEBI:29035"/>
    </cofactor>
</comment>
<sequence>MLNDIRKRFYNSQPSSDPVKQVMDRLPEEIVEKYLKKTQLKHAGVLIGLIDDPKNGLSLLLTRRTANLKHHAGEISLPGGSFDERQDTNIQSTALREADEEIGLKAGQLEILGFLEPQISLGTGFIVTPTIAHIESSFIPKIDTNEVEELFSVPLSFLVNNNNLNHEYRTFDQIKWSVYTYHYEDYQIWGLTAQIIRKFCSKIVQ</sequence>
<dbReference type="PROSITE" id="PS51462">
    <property type="entry name" value="NUDIX"/>
    <property type="match status" value="1"/>
</dbReference>
<dbReference type="Pfam" id="PF00293">
    <property type="entry name" value="NUDIX"/>
    <property type="match status" value="1"/>
</dbReference>
<dbReference type="AlphaFoldDB" id="A0A381TSF9"/>
<dbReference type="InterPro" id="IPR045121">
    <property type="entry name" value="CoAse"/>
</dbReference>